<organism evidence="9 10">
    <name type="scientific">Mucilaginibacter terrenus</name>
    <dbReference type="NCBI Taxonomy" id="2482727"/>
    <lineage>
        <taxon>Bacteria</taxon>
        <taxon>Pseudomonadati</taxon>
        <taxon>Bacteroidota</taxon>
        <taxon>Sphingobacteriia</taxon>
        <taxon>Sphingobacteriales</taxon>
        <taxon>Sphingobacteriaceae</taxon>
        <taxon>Mucilaginibacter</taxon>
    </lineage>
</organism>
<reference evidence="9 10" key="1">
    <citation type="submission" date="2018-08" db="EMBL/GenBank/DDBJ databases">
        <title>Mucilaginibacter terrae sp. nov., isolated from manganese diggings.</title>
        <authorList>
            <person name="Huang Y."/>
            <person name="Zhou Z."/>
        </authorList>
    </citation>
    <scope>NUCLEOTIDE SEQUENCE [LARGE SCALE GENOMIC DNA]</scope>
    <source>
        <strain evidence="9 10">ZH6</strain>
    </source>
</reference>
<feature type="transmembrane region" description="Helical" evidence="6">
    <location>
        <begin position="684"/>
        <end position="708"/>
    </location>
</feature>
<keyword evidence="5 6" id="KW-0472">Membrane</keyword>
<evidence type="ECO:0000256" key="4">
    <source>
        <dbReference type="ARBA" id="ARBA00022989"/>
    </source>
</evidence>
<evidence type="ECO:0000256" key="1">
    <source>
        <dbReference type="ARBA" id="ARBA00004651"/>
    </source>
</evidence>
<dbReference type="InterPro" id="IPR025857">
    <property type="entry name" value="MacB_PCD"/>
</dbReference>
<feature type="transmembrane region" description="Helical" evidence="6">
    <location>
        <begin position="431"/>
        <end position="455"/>
    </location>
</feature>
<keyword evidence="3 6" id="KW-0812">Transmembrane</keyword>
<accession>A0A3E2NVP6</accession>
<dbReference type="InterPro" id="IPR050250">
    <property type="entry name" value="Macrolide_Exporter_MacB"/>
</dbReference>
<protein>
    <submittedName>
        <fullName evidence="9">ABC transporter permease</fullName>
    </submittedName>
</protein>
<feature type="domain" description="MacB-like periplasmic core" evidence="8">
    <location>
        <begin position="486"/>
        <end position="610"/>
    </location>
</feature>
<feature type="transmembrane region" description="Helical" evidence="6">
    <location>
        <begin position="768"/>
        <end position="793"/>
    </location>
</feature>
<dbReference type="Proteomes" id="UP000260823">
    <property type="component" value="Unassembled WGS sequence"/>
</dbReference>
<evidence type="ECO:0000256" key="6">
    <source>
        <dbReference type="SAM" id="Phobius"/>
    </source>
</evidence>
<evidence type="ECO:0000313" key="10">
    <source>
        <dbReference type="Proteomes" id="UP000260823"/>
    </source>
</evidence>
<dbReference type="AlphaFoldDB" id="A0A3E2NVP6"/>
<keyword evidence="4 6" id="KW-1133">Transmembrane helix</keyword>
<dbReference type="PANTHER" id="PTHR30572">
    <property type="entry name" value="MEMBRANE COMPONENT OF TRANSPORTER-RELATED"/>
    <property type="match status" value="1"/>
</dbReference>
<proteinExistence type="predicted"/>
<feature type="transmembrane region" description="Helical" evidence="6">
    <location>
        <begin position="21"/>
        <end position="42"/>
    </location>
</feature>
<name>A0A3E2NVP6_9SPHI</name>
<dbReference type="PANTHER" id="PTHR30572:SF18">
    <property type="entry name" value="ABC-TYPE MACROLIDE FAMILY EXPORT SYSTEM PERMEASE COMPONENT 2"/>
    <property type="match status" value="1"/>
</dbReference>
<feature type="transmembrane region" description="Helical" evidence="6">
    <location>
        <begin position="386"/>
        <end position="410"/>
    </location>
</feature>
<dbReference type="Pfam" id="PF12704">
    <property type="entry name" value="MacB_PCD"/>
    <property type="match status" value="2"/>
</dbReference>
<comment type="caution">
    <text evidence="9">The sequence shown here is derived from an EMBL/GenBank/DDBJ whole genome shotgun (WGS) entry which is preliminary data.</text>
</comment>
<evidence type="ECO:0000259" key="7">
    <source>
        <dbReference type="Pfam" id="PF02687"/>
    </source>
</evidence>
<dbReference type="InterPro" id="IPR003838">
    <property type="entry name" value="ABC3_permease_C"/>
</dbReference>
<feature type="transmembrane region" description="Helical" evidence="6">
    <location>
        <begin position="292"/>
        <end position="314"/>
    </location>
</feature>
<keyword evidence="10" id="KW-1185">Reference proteome</keyword>
<dbReference type="RefSeq" id="WP_117381832.1">
    <property type="nucleotide sequence ID" value="NZ_QWDE01000001.1"/>
</dbReference>
<feature type="transmembrane region" description="Helical" evidence="6">
    <location>
        <begin position="736"/>
        <end position="756"/>
    </location>
</feature>
<gene>
    <name evidence="9" type="ORF">DYU05_04815</name>
</gene>
<evidence type="ECO:0000259" key="8">
    <source>
        <dbReference type="Pfam" id="PF12704"/>
    </source>
</evidence>
<sequence>MFKNYFKIATRNIWRHKGFSAINIFGLAIGLAVCLLITLFVVEEFSYDKYNTRAADIYRVYSDFKVNGSLFKERESPAPLATIMMKEYPRVEQATRIKESGKTLVRKGNQTIIEPNSFYVDPNIFTVFTLPMIAGDPKTALLESHTIVITKKVALKYFNSTDVIGKTLHLDNTDDYKITGVLQDVPEESHIHFNILKSMTGNTESRSTQWTNVEFNTYILVRKGTTQAQLDGYLKQATRKYADAELQQFIHTTIAALEQKGDHFTFATTLLTAIHLHSPLTTELEPAGNIQYVYIFTIIAIFILVIACINFVNLSTASSAGRAKEVGVRKVLGSNRLSLVYQFLTESVLTSFMALLIAVAVAMVMLPYFNGLAGRQLMINLSPSNWTTPVLIVTALTIGILAGLYPAFYLSAFQPIYVLKGKLTSGFKGSFLRNGLVVFQFAAVIILIVGTLVIYTQLDYIRNKNLGYNREQVLVLRNTYALGNHIKAFREEALNLPGVKSITTTGFLPTEGKTQTQVYHTNEGSNAGQSLSLATWQVDCGYIPTLGMKVAKGRNFSPAMKTDSDAVIINESAVNMLGLRDPLNKSIYMSGDDQVTPHKIVGIVKDFNTGSLRNKVQPLLLRLRNNNAAMAFRIDTKNVSSTINRIKDIYYKADANMAGQPFDFSFMDDDFNRLYRSEQNTGKIFMSFAFFAILIACLGLFGLVTYAAEQRTKEIGIRKVLGASISSIVGMLSTDFLKLVGIAAVIACPAAWWAMSKWLQDFAYRTTISWWVFVIAGLLAVLITLVTVSFRVIKAALMNPVKSLRSE</sequence>
<evidence type="ECO:0000256" key="3">
    <source>
        <dbReference type="ARBA" id="ARBA00022692"/>
    </source>
</evidence>
<feature type="domain" description="ABC3 transporter permease C-terminal" evidence="7">
    <location>
        <begin position="687"/>
        <end position="799"/>
    </location>
</feature>
<feature type="domain" description="ABC3 transporter permease C-terminal" evidence="7">
    <location>
        <begin position="298"/>
        <end position="413"/>
    </location>
</feature>
<evidence type="ECO:0000256" key="5">
    <source>
        <dbReference type="ARBA" id="ARBA00023136"/>
    </source>
</evidence>
<evidence type="ECO:0000256" key="2">
    <source>
        <dbReference type="ARBA" id="ARBA00022475"/>
    </source>
</evidence>
<dbReference type="OrthoDB" id="5933722at2"/>
<keyword evidence="2" id="KW-1003">Cell membrane</keyword>
<evidence type="ECO:0000313" key="9">
    <source>
        <dbReference type="EMBL" id="RFZ84930.1"/>
    </source>
</evidence>
<dbReference type="EMBL" id="QWDE01000001">
    <property type="protein sequence ID" value="RFZ84930.1"/>
    <property type="molecule type" value="Genomic_DNA"/>
</dbReference>
<feature type="transmembrane region" description="Helical" evidence="6">
    <location>
        <begin position="339"/>
        <end position="366"/>
    </location>
</feature>
<dbReference type="Pfam" id="PF02687">
    <property type="entry name" value="FtsX"/>
    <property type="match status" value="2"/>
</dbReference>
<dbReference type="GO" id="GO:0022857">
    <property type="term" value="F:transmembrane transporter activity"/>
    <property type="evidence" value="ECO:0007669"/>
    <property type="project" value="TreeGrafter"/>
</dbReference>
<feature type="domain" description="MacB-like periplasmic core" evidence="8">
    <location>
        <begin position="20"/>
        <end position="235"/>
    </location>
</feature>
<comment type="subcellular location">
    <subcellularLocation>
        <location evidence="1">Cell membrane</location>
        <topology evidence="1">Multi-pass membrane protein</topology>
    </subcellularLocation>
</comment>
<dbReference type="GO" id="GO:0005886">
    <property type="term" value="C:plasma membrane"/>
    <property type="evidence" value="ECO:0007669"/>
    <property type="project" value="UniProtKB-SubCell"/>
</dbReference>